<dbReference type="Proteomes" id="UP000616769">
    <property type="component" value="Unassembled WGS sequence"/>
</dbReference>
<organism evidence="1 2">
    <name type="scientific">Sarcoptes scabiei</name>
    <name type="common">Itch mite</name>
    <name type="synonym">Acarus scabiei</name>
    <dbReference type="NCBI Taxonomy" id="52283"/>
    <lineage>
        <taxon>Eukaryota</taxon>
        <taxon>Metazoa</taxon>
        <taxon>Ecdysozoa</taxon>
        <taxon>Arthropoda</taxon>
        <taxon>Chelicerata</taxon>
        <taxon>Arachnida</taxon>
        <taxon>Acari</taxon>
        <taxon>Acariformes</taxon>
        <taxon>Sarcoptiformes</taxon>
        <taxon>Astigmata</taxon>
        <taxon>Psoroptidia</taxon>
        <taxon>Sarcoptoidea</taxon>
        <taxon>Sarcoptidae</taxon>
        <taxon>Sarcoptinae</taxon>
        <taxon>Sarcoptes</taxon>
    </lineage>
</organism>
<protein>
    <submittedName>
        <fullName evidence="1">Uncharacterized protein</fullName>
    </submittedName>
</protein>
<dbReference type="Gene3D" id="3.40.50.1820">
    <property type="entry name" value="alpha/beta hydrolase"/>
    <property type="match status" value="1"/>
</dbReference>
<accession>A0A132AI79</accession>
<dbReference type="InterPro" id="IPR029058">
    <property type="entry name" value="AB_hydrolase_fold"/>
</dbReference>
<proteinExistence type="predicted"/>
<reference evidence="1 2" key="1">
    <citation type="journal article" date="2015" name="Parasit. Vectors">
        <title>Draft genome of the scabies mite.</title>
        <authorList>
            <person name="Rider S.D.Jr."/>
            <person name="Morgan M.S."/>
            <person name="Arlian L.G."/>
        </authorList>
    </citation>
    <scope>NUCLEOTIDE SEQUENCE [LARGE SCALE GENOMIC DNA]</scope>
    <source>
        <strain evidence="1">Arlian Lab</strain>
    </source>
</reference>
<dbReference type="VEuPathDB" id="VectorBase:SSCA006472"/>
<evidence type="ECO:0000313" key="2">
    <source>
        <dbReference type="Proteomes" id="UP000616769"/>
    </source>
</evidence>
<dbReference type="PANTHER" id="PTHR11005">
    <property type="entry name" value="LYSOSOMAL ACID LIPASE-RELATED"/>
    <property type="match status" value="1"/>
</dbReference>
<evidence type="ECO:0000313" key="1">
    <source>
        <dbReference type="EMBL" id="KPM10702.1"/>
    </source>
</evidence>
<name>A0A132AI79_SARSC</name>
<comment type="caution">
    <text evidence="1">The sequence shown here is derived from an EMBL/GenBank/DDBJ whole genome shotgun (WGS) entry which is preliminary data.</text>
</comment>
<dbReference type="SUPFAM" id="SSF53474">
    <property type="entry name" value="alpha/beta-Hydrolases"/>
    <property type="match status" value="1"/>
</dbReference>
<dbReference type="OrthoDB" id="6502774at2759"/>
<dbReference type="AlphaFoldDB" id="A0A132AI79"/>
<dbReference type="EMBL" id="JXLN01015584">
    <property type="protein sequence ID" value="KPM10702.1"/>
    <property type="molecule type" value="Genomic_DNA"/>
</dbReference>
<sequence length="133" mass="15088">MQLIGIIICGNEFLIDICSDALYAINGFDAKYFNQSIISIDIAHSAVPSSTWLFAHLAQMVQSNRYGMMDFGIEENLNRYGQRQPPDYPIGEIRSKNIALFYSENDALADRLDVQRLIESLNSKQSRSMFTIV</sequence>
<gene>
    <name evidence="1" type="ORF">QR98_0092620</name>
</gene>